<name>A0A5M6IMH9_9PROT</name>
<proteinExistence type="predicted"/>
<sequence length="182" mass="18978">MSNHPGTTAAWFIASPYNLLFFLGIGVGWITTRWRVPGAIGIAALGIAGFCFSGYAENAGWVRNGTPSTLLFGLCSALALLGLVSAEARSRLDFGRTATVMGDLSYPLYLVHGAVGAVAMPLLCRPDLGLSDWAVMILCVGAAVAAASVIHSLFERPVQALLRAAGPRRPTRATAGLECASD</sequence>
<dbReference type="EMBL" id="VWPK01000060">
    <property type="protein sequence ID" value="KAA5609059.1"/>
    <property type="molecule type" value="Genomic_DNA"/>
</dbReference>
<protein>
    <recommendedName>
        <fullName evidence="4">Acyltransferase</fullName>
    </recommendedName>
</protein>
<organism evidence="2 3">
    <name type="scientific">Rhodovastum atsumiense</name>
    <dbReference type="NCBI Taxonomy" id="504468"/>
    <lineage>
        <taxon>Bacteria</taxon>
        <taxon>Pseudomonadati</taxon>
        <taxon>Pseudomonadota</taxon>
        <taxon>Alphaproteobacteria</taxon>
        <taxon>Acetobacterales</taxon>
        <taxon>Acetobacteraceae</taxon>
        <taxon>Rhodovastum</taxon>
    </lineage>
</organism>
<dbReference type="Proteomes" id="UP000325255">
    <property type="component" value="Unassembled WGS sequence"/>
</dbReference>
<keyword evidence="1" id="KW-0812">Transmembrane</keyword>
<dbReference type="OrthoDB" id="9807745at2"/>
<evidence type="ECO:0008006" key="4">
    <source>
        <dbReference type="Google" id="ProtNLM"/>
    </source>
</evidence>
<evidence type="ECO:0000256" key="1">
    <source>
        <dbReference type="SAM" id="Phobius"/>
    </source>
</evidence>
<dbReference type="RefSeq" id="WP_150044309.1">
    <property type="nucleotide sequence ID" value="NZ_OW485601.1"/>
</dbReference>
<feature type="transmembrane region" description="Helical" evidence="1">
    <location>
        <begin position="135"/>
        <end position="154"/>
    </location>
</feature>
<reference evidence="2 3" key="1">
    <citation type="submission" date="2019-09" db="EMBL/GenBank/DDBJ databases">
        <title>Genome sequence of Rhodovastum atsumiense, a diverse member of the Acetobacteraceae family of non-sulfur purple photosynthetic bacteria.</title>
        <authorList>
            <person name="Meyer T."/>
            <person name="Kyndt J."/>
        </authorList>
    </citation>
    <scope>NUCLEOTIDE SEQUENCE [LARGE SCALE GENOMIC DNA]</scope>
    <source>
        <strain evidence="2 3">DSM 21279</strain>
    </source>
</reference>
<keyword evidence="1" id="KW-1133">Transmembrane helix</keyword>
<accession>A0A5M6IMH9</accession>
<feature type="transmembrane region" description="Helical" evidence="1">
    <location>
        <begin position="106"/>
        <end position="123"/>
    </location>
</feature>
<evidence type="ECO:0000313" key="2">
    <source>
        <dbReference type="EMBL" id="KAA5609059.1"/>
    </source>
</evidence>
<feature type="transmembrane region" description="Helical" evidence="1">
    <location>
        <begin position="68"/>
        <end position="86"/>
    </location>
</feature>
<keyword evidence="3" id="KW-1185">Reference proteome</keyword>
<feature type="transmembrane region" description="Helical" evidence="1">
    <location>
        <begin position="12"/>
        <end position="31"/>
    </location>
</feature>
<evidence type="ECO:0000313" key="3">
    <source>
        <dbReference type="Proteomes" id="UP000325255"/>
    </source>
</evidence>
<keyword evidence="1" id="KW-0472">Membrane</keyword>
<feature type="transmembrane region" description="Helical" evidence="1">
    <location>
        <begin position="38"/>
        <end position="56"/>
    </location>
</feature>
<gene>
    <name evidence="2" type="ORF">F1189_25860</name>
</gene>
<dbReference type="AlphaFoldDB" id="A0A5M6IMH9"/>
<comment type="caution">
    <text evidence="2">The sequence shown here is derived from an EMBL/GenBank/DDBJ whole genome shotgun (WGS) entry which is preliminary data.</text>
</comment>